<sequence length="112" mass="11857">MRRLGGPCTAHISSGAGTYEPPRRRYHDAERLLLALRGRSGIALRWDPQRDLHCESLEGPHSGCSGVLAAAGPAVLSGEGEVMPPGNAVHGVVDAVSFESAHQRVAFMGTCR</sequence>
<name>A0ABP9KU82_9ACTN</name>
<dbReference type="Proteomes" id="UP001500124">
    <property type="component" value="Unassembled WGS sequence"/>
</dbReference>
<dbReference type="EMBL" id="BAABKC010000059">
    <property type="protein sequence ID" value="GAA5063094.1"/>
    <property type="molecule type" value="Genomic_DNA"/>
</dbReference>
<protein>
    <submittedName>
        <fullName evidence="2">Uncharacterized protein</fullName>
    </submittedName>
</protein>
<evidence type="ECO:0000256" key="1">
    <source>
        <dbReference type="SAM" id="MobiDB-lite"/>
    </source>
</evidence>
<comment type="caution">
    <text evidence="2">The sequence shown here is derived from an EMBL/GenBank/DDBJ whole genome shotgun (WGS) entry which is preliminary data.</text>
</comment>
<feature type="region of interest" description="Disordered" evidence="1">
    <location>
        <begin position="1"/>
        <end position="22"/>
    </location>
</feature>
<reference evidence="3" key="1">
    <citation type="journal article" date="2019" name="Int. J. Syst. Evol. Microbiol.">
        <title>The Global Catalogue of Microorganisms (GCM) 10K type strain sequencing project: providing services to taxonomists for standard genome sequencing and annotation.</title>
        <authorList>
            <consortium name="The Broad Institute Genomics Platform"/>
            <consortium name="The Broad Institute Genome Sequencing Center for Infectious Disease"/>
            <person name="Wu L."/>
            <person name="Ma J."/>
        </authorList>
    </citation>
    <scope>NUCLEOTIDE SEQUENCE [LARGE SCALE GENOMIC DNA]</scope>
    <source>
        <strain evidence="3">JCM 18410</strain>
    </source>
</reference>
<evidence type="ECO:0000313" key="2">
    <source>
        <dbReference type="EMBL" id="GAA5063094.1"/>
    </source>
</evidence>
<evidence type="ECO:0000313" key="3">
    <source>
        <dbReference type="Proteomes" id="UP001500124"/>
    </source>
</evidence>
<accession>A0ABP9KU82</accession>
<organism evidence="2 3">
    <name type="scientific">Streptomyces similanensis</name>
    <dbReference type="NCBI Taxonomy" id="1274988"/>
    <lineage>
        <taxon>Bacteria</taxon>
        <taxon>Bacillati</taxon>
        <taxon>Actinomycetota</taxon>
        <taxon>Actinomycetes</taxon>
        <taxon>Kitasatosporales</taxon>
        <taxon>Streptomycetaceae</taxon>
        <taxon>Streptomyces</taxon>
    </lineage>
</organism>
<proteinExistence type="predicted"/>
<keyword evidence="3" id="KW-1185">Reference proteome</keyword>
<gene>
    <name evidence="2" type="ORF">GCM10023336_42060</name>
</gene>